<evidence type="ECO:0000313" key="2">
    <source>
        <dbReference type="Proteomes" id="UP000016843"/>
    </source>
</evidence>
<name>U5C2V5_9BACT</name>
<dbReference type="PANTHER" id="PTHR38474">
    <property type="entry name" value="SLR0299 PROTEIN"/>
    <property type="match status" value="1"/>
</dbReference>
<gene>
    <name evidence="1" type="ORF">P872_16365</name>
</gene>
<accession>U5C2V5</accession>
<dbReference type="Gene3D" id="3.30.559.10">
    <property type="entry name" value="Chloramphenicol acetyltransferase-like domain"/>
    <property type="match status" value="1"/>
</dbReference>
<dbReference type="InterPro" id="IPR023213">
    <property type="entry name" value="CAT-like_dom_sf"/>
</dbReference>
<reference evidence="1 2" key="1">
    <citation type="journal article" date="2013" name="Genome Announc.">
        <title>Draft Genome Sequence of the Psychrophilic and Alkaliphilic Rhodonellum psychrophilum Strain GCM71T.</title>
        <authorList>
            <person name="Hauptmann A.L."/>
            <person name="Glaring M.A."/>
            <person name="Hallin P.F."/>
            <person name="Prieme A."/>
            <person name="Stougaard P."/>
        </authorList>
    </citation>
    <scope>NUCLEOTIDE SEQUENCE [LARGE SCALE GENOMIC DNA]</scope>
    <source>
        <strain evidence="1 2">GCM71</strain>
    </source>
</reference>
<dbReference type="PANTHER" id="PTHR38474:SF1">
    <property type="entry name" value="SLR0299 PROTEIN"/>
    <property type="match status" value="1"/>
</dbReference>
<dbReference type="EMBL" id="AWXR01000015">
    <property type="protein sequence ID" value="ERM83251.1"/>
    <property type="molecule type" value="Genomic_DNA"/>
</dbReference>
<dbReference type="SUPFAM" id="SSF52777">
    <property type="entry name" value="CoA-dependent acyltransferases"/>
    <property type="match status" value="1"/>
</dbReference>
<comment type="caution">
    <text evidence="1">The sequence shown here is derived from an EMBL/GenBank/DDBJ whole genome shotgun (WGS) entry which is preliminary data.</text>
</comment>
<evidence type="ECO:0000313" key="1">
    <source>
        <dbReference type="EMBL" id="ERM83251.1"/>
    </source>
</evidence>
<sequence length="92" mass="10377">MVYEKTNASPTINRPDGTFGFSYMEYDADFESFHLSAKKEIERVQKSTGLQSAMSGENVIHYSSLPWINFSSLSHARSFAIKDSCPKFPMGK</sequence>
<keyword evidence="2" id="KW-1185">Reference proteome</keyword>
<dbReference type="Proteomes" id="UP000016843">
    <property type="component" value="Unassembled WGS sequence"/>
</dbReference>
<dbReference type="AlphaFoldDB" id="U5C2V5"/>
<organism evidence="1 2">
    <name type="scientific">Rhodonellum psychrophilum GCM71 = DSM 17998</name>
    <dbReference type="NCBI Taxonomy" id="1123057"/>
    <lineage>
        <taxon>Bacteria</taxon>
        <taxon>Pseudomonadati</taxon>
        <taxon>Bacteroidota</taxon>
        <taxon>Cytophagia</taxon>
        <taxon>Cytophagales</taxon>
        <taxon>Cytophagaceae</taxon>
        <taxon>Rhodonellum</taxon>
    </lineage>
</organism>
<dbReference type="eggNOG" id="COG4845">
    <property type="taxonomic scope" value="Bacteria"/>
</dbReference>
<protein>
    <submittedName>
        <fullName evidence="1">Uncharacterized protein</fullName>
    </submittedName>
</protein>
<proteinExistence type="predicted"/>
<dbReference type="InterPro" id="IPR001707">
    <property type="entry name" value="Cmp_AcTrfase"/>
</dbReference>
<dbReference type="GO" id="GO:0008811">
    <property type="term" value="F:chloramphenicol O-acetyltransferase activity"/>
    <property type="evidence" value="ECO:0007669"/>
    <property type="project" value="InterPro"/>
</dbReference>